<dbReference type="EMBL" id="BJMU01000003">
    <property type="protein sequence ID" value="GEB82428.1"/>
    <property type="molecule type" value="Genomic_DNA"/>
</dbReference>
<organism evidence="1 2">
    <name type="scientific">Acetobacter orleanensis</name>
    <dbReference type="NCBI Taxonomy" id="104099"/>
    <lineage>
        <taxon>Bacteria</taxon>
        <taxon>Pseudomonadati</taxon>
        <taxon>Pseudomonadota</taxon>
        <taxon>Alphaproteobacteria</taxon>
        <taxon>Acetobacterales</taxon>
        <taxon>Acetobacteraceae</taxon>
        <taxon>Acetobacter</taxon>
    </lineage>
</organism>
<dbReference type="Proteomes" id="UP000317617">
    <property type="component" value="Unassembled WGS sequence"/>
</dbReference>
<gene>
    <name evidence="1" type="ORF">AOR01nite_09050</name>
</gene>
<keyword evidence="2" id="KW-1185">Reference proteome</keyword>
<name>A0A4Y3TKY0_9PROT</name>
<proteinExistence type="predicted"/>
<dbReference type="AlphaFoldDB" id="A0A4Y3TKY0"/>
<protein>
    <submittedName>
        <fullName evidence="1">Uncharacterized protein</fullName>
    </submittedName>
</protein>
<evidence type="ECO:0000313" key="1">
    <source>
        <dbReference type="EMBL" id="GEB82428.1"/>
    </source>
</evidence>
<reference evidence="1 2" key="1">
    <citation type="submission" date="2019-06" db="EMBL/GenBank/DDBJ databases">
        <title>Whole genome shotgun sequence of Acetobacter orleanensis NBRC 13752.</title>
        <authorList>
            <person name="Hosoyama A."/>
            <person name="Uohara A."/>
            <person name="Ohji S."/>
            <person name="Ichikawa N."/>
        </authorList>
    </citation>
    <scope>NUCLEOTIDE SEQUENCE [LARGE SCALE GENOMIC DNA]</scope>
    <source>
        <strain evidence="1 2">NBRC 13752</strain>
    </source>
</reference>
<evidence type="ECO:0000313" key="2">
    <source>
        <dbReference type="Proteomes" id="UP000317617"/>
    </source>
</evidence>
<accession>A0A4Y3TKY0</accession>
<sequence length="52" mass="6047">MNMRARCLPRDKEPRAWGEPYNGPWPQREFMCAGCAAAQLFQKTAKNFVLLF</sequence>
<comment type="caution">
    <text evidence="1">The sequence shown here is derived from an EMBL/GenBank/DDBJ whole genome shotgun (WGS) entry which is preliminary data.</text>
</comment>